<dbReference type="Proteomes" id="UP001062846">
    <property type="component" value="Chromosome 5"/>
</dbReference>
<proteinExistence type="predicted"/>
<protein>
    <submittedName>
        <fullName evidence="1">Uncharacterized protein</fullName>
    </submittedName>
</protein>
<sequence>MKACDQIDTGTHKWKLELLDTMLHPENAGLVQAIPLSNSDMEDRYVWHFSSQGMYTVSSGYETTLTLKWRGRESGRGGGGSGTREADKKCVEQDMVSPYSELN</sequence>
<dbReference type="EMBL" id="CM046392">
    <property type="protein sequence ID" value="KAI8554938.1"/>
    <property type="molecule type" value="Genomic_DNA"/>
</dbReference>
<organism evidence="1 2">
    <name type="scientific">Rhododendron molle</name>
    <name type="common">Chinese azalea</name>
    <name type="synonym">Azalea mollis</name>
    <dbReference type="NCBI Taxonomy" id="49168"/>
    <lineage>
        <taxon>Eukaryota</taxon>
        <taxon>Viridiplantae</taxon>
        <taxon>Streptophyta</taxon>
        <taxon>Embryophyta</taxon>
        <taxon>Tracheophyta</taxon>
        <taxon>Spermatophyta</taxon>
        <taxon>Magnoliopsida</taxon>
        <taxon>eudicotyledons</taxon>
        <taxon>Gunneridae</taxon>
        <taxon>Pentapetalae</taxon>
        <taxon>asterids</taxon>
        <taxon>Ericales</taxon>
        <taxon>Ericaceae</taxon>
        <taxon>Ericoideae</taxon>
        <taxon>Rhodoreae</taxon>
        <taxon>Rhododendron</taxon>
    </lineage>
</organism>
<comment type="caution">
    <text evidence="1">The sequence shown here is derived from an EMBL/GenBank/DDBJ whole genome shotgun (WGS) entry which is preliminary data.</text>
</comment>
<gene>
    <name evidence="1" type="ORF">RHMOL_Rhmol05G0134700</name>
</gene>
<accession>A0ACC0NQR1</accession>
<evidence type="ECO:0000313" key="2">
    <source>
        <dbReference type="Proteomes" id="UP001062846"/>
    </source>
</evidence>
<reference evidence="1" key="1">
    <citation type="submission" date="2022-02" db="EMBL/GenBank/DDBJ databases">
        <title>Plant Genome Project.</title>
        <authorList>
            <person name="Zhang R.-G."/>
        </authorList>
    </citation>
    <scope>NUCLEOTIDE SEQUENCE</scope>
    <source>
        <strain evidence="1">AT1</strain>
    </source>
</reference>
<evidence type="ECO:0000313" key="1">
    <source>
        <dbReference type="EMBL" id="KAI8554938.1"/>
    </source>
</evidence>
<name>A0ACC0NQR1_RHOML</name>
<keyword evidence="2" id="KW-1185">Reference proteome</keyword>